<dbReference type="PANTHER" id="PTHR39594:SF1">
    <property type="entry name" value="PROTEIN YCHQ"/>
    <property type="match status" value="1"/>
</dbReference>
<keyword evidence="1" id="KW-0472">Membrane</keyword>
<feature type="transmembrane region" description="Helical" evidence="1">
    <location>
        <begin position="6"/>
        <end position="29"/>
    </location>
</feature>
<evidence type="ECO:0000313" key="2">
    <source>
        <dbReference type="EMBL" id="MBT0961253.1"/>
    </source>
</evidence>
<sequence>MYQAVKHLHVACVSLSGLGFLLRAGWMLSGSPLLSHRLTRILPHVVDTLLLGSAIVLVTYYGAVPDWVWAKVAGLVVYVVLGSLALKRGRTRSVRIAALVAAIGTFGWIVSVALTKSVAGFFGCL</sequence>
<keyword evidence="1" id="KW-0812">Transmembrane</keyword>
<dbReference type="RefSeq" id="WP_214361006.1">
    <property type="nucleotide sequence ID" value="NZ_JAEKFT010000007.1"/>
</dbReference>
<dbReference type="EMBL" id="JAEKFT010000007">
    <property type="protein sequence ID" value="MBT0961253.1"/>
    <property type="molecule type" value="Genomic_DNA"/>
</dbReference>
<evidence type="ECO:0000256" key="1">
    <source>
        <dbReference type="SAM" id="Phobius"/>
    </source>
</evidence>
<accession>A0A944H7H9</accession>
<name>A0A944H7H9_DENI1</name>
<proteinExistence type="predicted"/>
<organism evidence="2 3">
    <name type="scientific">Denitromonas iodatirespirans</name>
    <dbReference type="NCBI Taxonomy" id="2795389"/>
    <lineage>
        <taxon>Bacteria</taxon>
        <taxon>Pseudomonadati</taxon>
        <taxon>Pseudomonadota</taxon>
        <taxon>Betaproteobacteria</taxon>
        <taxon>Rhodocyclales</taxon>
        <taxon>Zoogloeaceae</taxon>
        <taxon>Denitromonas</taxon>
    </lineage>
</organism>
<dbReference type="PANTHER" id="PTHR39594">
    <property type="entry name" value="PROTEIN YCHQ"/>
    <property type="match status" value="1"/>
</dbReference>
<feature type="transmembrane region" description="Helical" evidence="1">
    <location>
        <begin position="98"/>
        <end position="122"/>
    </location>
</feature>
<dbReference type="PIRSF" id="PIRSF005610">
    <property type="entry name" value="SirB"/>
    <property type="match status" value="1"/>
</dbReference>
<keyword evidence="1" id="KW-1133">Transmembrane helix</keyword>
<dbReference type="AlphaFoldDB" id="A0A944H7H9"/>
<dbReference type="InterPro" id="IPR007360">
    <property type="entry name" value="SirB"/>
</dbReference>
<feature type="transmembrane region" description="Helical" evidence="1">
    <location>
        <begin position="67"/>
        <end position="86"/>
    </location>
</feature>
<gene>
    <name evidence="2" type="ORF">I8J34_08700</name>
</gene>
<protein>
    <submittedName>
        <fullName evidence="2">SirB2 family protein</fullName>
    </submittedName>
</protein>
<keyword evidence="3" id="KW-1185">Reference proteome</keyword>
<dbReference type="Pfam" id="PF04247">
    <property type="entry name" value="SirB"/>
    <property type="match status" value="1"/>
</dbReference>
<evidence type="ECO:0000313" key="3">
    <source>
        <dbReference type="Proteomes" id="UP000694660"/>
    </source>
</evidence>
<comment type="caution">
    <text evidence="2">The sequence shown here is derived from an EMBL/GenBank/DDBJ whole genome shotgun (WGS) entry which is preliminary data.</text>
</comment>
<dbReference type="GO" id="GO:0005886">
    <property type="term" value="C:plasma membrane"/>
    <property type="evidence" value="ECO:0007669"/>
    <property type="project" value="TreeGrafter"/>
</dbReference>
<reference evidence="3" key="1">
    <citation type="journal article" date="2022" name="ISME J.">
        <title>Genetic and phylogenetic analysis of dissimilatory iodate-reducing bacteria identifies potential niches across the world's oceans.</title>
        <authorList>
            <person name="Reyes-Umana V."/>
            <person name="Henning Z."/>
            <person name="Lee K."/>
            <person name="Barnum T.P."/>
            <person name="Coates J.D."/>
        </authorList>
    </citation>
    <scope>NUCLEOTIDE SEQUENCE [LARGE SCALE GENOMIC DNA]</scope>
    <source>
        <strain evidence="3">IR12</strain>
    </source>
</reference>
<dbReference type="Proteomes" id="UP000694660">
    <property type="component" value="Unassembled WGS sequence"/>
</dbReference>